<dbReference type="NCBIfam" id="NF002634">
    <property type="entry name" value="PRK02304.1-3"/>
    <property type="match status" value="1"/>
</dbReference>
<keyword evidence="9 12" id="KW-0808">Transferase</keyword>
<evidence type="ECO:0000256" key="8">
    <source>
        <dbReference type="ARBA" id="ARBA00022676"/>
    </source>
</evidence>
<keyword evidence="10" id="KW-0660">Purine salvage</keyword>
<evidence type="ECO:0000256" key="2">
    <source>
        <dbReference type="ARBA" id="ARBA00003968"/>
    </source>
</evidence>
<accession>A0A1W1C333</accession>
<feature type="domain" description="Phosphoribosyltransferase" evidence="11">
    <location>
        <begin position="35"/>
        <end position="166"/>
    </location>
</feature>
<dbReference type="EC" id="2.4.2.7" evidence="6"/>
<dbReference type="UniPathway" id="UPA00588">
    <property type="reaction ID" value="UER00646"/>
</dbReference>
<protein>
    <recommendedName>
        <fullName evidence="6">adenine phosphoribosyltransferase</fullName>
        <ecNumber evidence="6">2.4.2.7</ecNumber>
    </recommendedName>
</protein>
<dbReference type="GO" id="GO:0003999">
    <property type="term" value="F:adenine phosphoribosyltransferase activity"/>
    <property type="evidence" value="ECO:0007669"/>
    <property type="project" value="UniProtKB-EC"/>
</dbReference>
<evidence type="ECO:0000256" key="5">
    <source>
        <dbReference type="ARBA" id="ARBA00008391"/>
    </source>
</evidence>
<dbReference type="CDD" id="cd06223">
    <property type="entry name" value="PRTases_typeI"/>
    <property type="match status" value="1"/>
</dbReference>
<evidence type="ECO:0000256" key="1">
    <source>
        <dbReference type="ARBA" id="ARBA00000868"/>
    </source>
</evidence>
<dbReference type="NCBIfam" id="NF002636">
    <property type="entry name" value="PRK02304.1-5"/>
    <property type="match status" value="1"/>
</dbReference>
<evidence type="ECO:0000313" key="12">
    <source>
        <dbReference type="EMBL" id="SFV60137.1"/>
    </source>
</evidence>
<sequence>MSGLTAEDRDVILSSIRDIPDFPKPGIVFKDITTLLSDPIAYKRLMDHLADRYSGYELDYIAGIDARGFIFGAALADRLGVGFVPIRKKGKLPYTTVAEKYSLEYGFDEIEIHIDAFGDDGLHCTTGKRSRVLLIDDLIATGGTAKAAANLIEKVGAECVECCFVLELSFLNGRDGFTAPVYSVLEID</sequence>
<dbReference type="GO" id="GO:0044209">
    <property type="term" value="P:AMP salvage"/>
    <property type="evidence" value="ECO:0007669"/>
    <property type="project" value="UniProtKB-UniPathway"/>
</dbReference>
<comment type="function">
    <text evidence="2">Catalyzes a salvage reaction resulting in the formation of AMP, that is energically less costly than de novo synthesis.</text>
</comment>
<dbReference type="EMBL" id="FPHC01000057">
    <property type="protein sequence ID" value="SFV60137.1"/>
    <property type="molecule type" value="Genomic_DNA"/>
</dbReference>
<evidence type="ECO:0000256" key="9">
    <source>
        <dbReference type="ARBA" id="ARBA00022679"/>
    </source>
</evidence>
<gene>
    <name evidence="12" type="ORF">MNB_SV-6-804</name>
</gene>
<dbReference type="HAMAP" id="MF_00004">
    <property type="entry name" value="Aden_phosphoribosyltr"/>
    <property type="match status" value="1"/>
</dbReference>
<comment type="subcellular location">
    <subcellularLocation>
        <location evidence="3">Cytoplasm</location>
    </subcellularLocation>
</comment>
<evidence type="ECO:0000256" key="10">
    <source>
        <dbReference type="ARBA" id="ARBA00022726"/>
    </source>
</evidence>
<evidence type="ECO:0000256" key="6">
    <source>
        <dbReference type="ARBA" id="ARBA00011893"/>
    </source>
</evidence>
<comment type="catalytic activity">
    <reaction evidence="1">
        <text>AMP + diphosphate = 5-phospho-alpha-D-ribose 1-diphosphate + adenine</text>
        <dbReference type="Rhea" id="RHEA:16609"/>
        <dbReference type="ChEBI" id="CHEBI:16708"/>
        <dbReference type="ChEBI" id="CHEBI:33019"/>
        <dbReference type="ChEBI" id="CHEBI:58017"/>
        <dbReference type="ChEBI" id="CHEBI:456215"/>
        <dbReference type="EC" id="2.4.2.7"/>
    </reaction>
</comment>
<dbReference type="InterPro" id="IPR005764">
    <property type="entry name" value="Ade_phspho_trans"/>
</dbReference>
<dbReference type="AlphaFoldDB" id="A0A1W1C333"/>
<keyword evidence="8 12" id="KW-0328">Glycosyltransferase</keyword>
<evidence type="ECO:0000256" key="3">
    <source>
        <dbReference type="ARBA" id="ARBA00004496"/>
    </source>
</evidence>
<dbReference type="InterPro" id="IPR029057">
    <property type="entry name" value="PRTase-like"/>
</dbReference>
<dbReference type="GO" id="GO:0006168">
    <property type="term" value="P:adenine salvage"/>
    <property type="evidence" value="ECO:0007669"/>
    <property type="project" value="InterPro"/>
</dbReference>
<dbReference type="FunFam" id="3.40.50.2020:FF:000021">
    <property type="entry name" value="Adenine phosphoribosyltransferase"/>
    <property type="match status" value="1"/>
</dbReference>
<dbReference type="NCBIfam" id="TIGR01090">
    <property type="entry name" value="apt"/>
    <property type="match status" value="1"/>
</dbReference>
<evidence type="ECO:0000256" key="7">
    <source>
        <dbReference type="ARBA" id="ARBA00022490"/>
    </source>
</evidence>
<dbReference type="GO" id="GO:0006166">
    <property type="term" value="P:purine ribonucleoside salvage"/>
    <property type="evidence" value="ECO:0007669"/>
    <property type="project" value="UniProtKB-KW"/>
</dbReference>
<comment type="pathway">
    <text evidence="4">Purine metabolism; AMP biosynthesis via salvage pathway; AMP from adenine: step 1/1.</text>
</comment>
<organism evidence="12">
    <name type="scientific">hydrothermal vent metagenome</name>
    <dbReference type="NCBI Taxonomy" id="652676"/>
    <lineage>
        <taxon>unclassified sequences</taxon>
        <taxon>metagenomes</taxon>
        <taxon>ecological metagenomes</taxon>
    </lineage>
</organism>
<keyword evidence="7" id="KW-0963">Cytoplasm</keyword>
<proteinExistence type="inferred from homology"/>
<dbReference type="InterPro" id="IPR050054">
    <property type="entry name" value="UPRTase/APRTase"/>
</dbReference>
<name>A0A1W1C333_9ZZZZ</name>
<evidence type="ECO:0000256" key="4">
    <source>
        <dbReference type="ARBA" id="ARBA00004659"/>
    </source>
</evidence>
<dbReference type="GO" id="GO:0002055">
    <property type="term" value="F:adenine binding"/>
    <property type="evidence" value="ECO:0007669"/>
    <property type="project" value="TreeGrafter"/>
</dbReference>
<dbReference type="Pfam" id="PF00156">
    <property type="entry name" value="Pribosyltran"/>
    <property type="match status" value="1"/>
</dbReference>
<reference evidence="12" key="1">
    <citation type="submission" date="2016-10" db="EMBL/GenBank/DDBJ databases">
        <authorList>
            <person name="de Groot N.N."/>
        </authorList>
    </citation>
    <scope>NUCLEOTIDE SEQUENCE</scope>
</reference>
<comment type="similarity">
    <text evidence="5">Belongs to the purine/pyrimidine phosphoribosyltransferase family.</text>
</comment>
<dbReference type="Gene3D" id="3.40.50.2020">
    <property type="match status" value="1"/>
</dbReference>
<dbReference type="GO" id="GO:0005737">
    <property type="term" value="C:cytoplasm"/>
    <property type="evidence" value="ECO:0007669"/>
    <property type="project" value="UniProtKB-SubCell"/>
</dbReference>
<dbReference type="InterPro" id="IPR000836">
    <property type="entry name" value="PRTase_dom"/>
</dbReference>
<dbReference type="SUPFAM" id="SSF53271">
    <property type="entry name" value="PRTase-like"/>
    <property type="match status" value="1"/>
</dbReference>
<dbReference type="PANTHER" id="PTHR32315">
    <property type="entry name" value="ADENINE PHOSPHORIBOSYLTRANSFERASE"/>
    <property type="match status" value="1"/>
</dbReference>
<dbReference type="PANTHER" id="PTHR32315:SF3">
    <property type="entry name" value="ADENINE PHOSPHORIBOSYLTRANSFERASE"/>
    <property type="match status" value="1"/>
</dbReference>
<dbReference type="GO" id="GO:0016208">
    <property type="term" value="F:AMP binding"/>
    <property type="evidence" value="ECO:0007669"/>
    <property type="project" value="TreeGrafter"/>
</dbReference>
<evidence type="ECO:0000259" key="11">
    <source>
        <dbReference type="Pfam" id="PF00156"/>
    </source>
</evidence>